<organism evidence="1 2">
    <name type="scientific">Bowmanella denitrificans</name>
    <dbReference type="NCBI Taxonomy" id="366582"/>
    <lineage>
        <taxon>Bacteria</taxon>
        <taxon>Pseudomonadati</taxon>
        <taxon>Pseudomonadota</taxon>
        <taxon>Gammaproteobacteria</taxon>
        <taxon>Alteromonadales</taxon>
        <taxon>Alteromonadaceae</taxon>
        <taxon>Bowmanella</taxon>
    </lineage>
</organism>
<dbReference type="Proteomes" id="UP001501757">
    <property type="component" value="Unassembled WGS sequence"/>
</dbReference>
<keyword evidence="2" id="KW-1185">Reference proteome</keyword>
<sequence length="69" mass="8017">MMEIEIRPYRAEDAGKLFEAVRASVGHLSPWLPWCSEAYSLDDARFWVETAPKAWQQGTDYRFGRIPGR</sequence>
<gene>
    <name evidence="1" type="ORF">GCM10009092_12450</name>
</gene>
<evidence type="ECO:0000313" key="2">
    <source>
        <dbReference type="Proteomes" id="UP001501757"/>
    </source>
</evidence>
<protein>
    <recommendedName>
        <fullName evidence="3">GNAT family N-acetyltransferase</fullName>
    </recommendedName>
</protein>
<evidence type="ECO:0008006" key="3">
    <source>
        <dbReference type="Google" id="ProtNLM"/>
    </source>
</evidence>
<name>A0ABP3GMF6_9ALTE</name>
<proteinExistence type="predicted"/>
<dbReference type="Gene3D" id="3.40.630.30">
    <property type="match status" value="1"/>
</dbReference>
<dbReference type="InterPro" id="IPR016181">
    <property type="entry name" value="Acyl_CoA_acyltransferase"/>
</dbReference>
<dbReference type="RefSeq" id="WP_343843030.1">
    <property type="nucleotide sequence ID" value="NZ_BAAAEI010000006.1"/>
</dbReference>
<evidence type="ECO:0000313" key="1">
    <source>
        <dbReference type="EMBL" id="GAA0349561.1"/>
    </source>
</evidence>
<comment type="caution">
    <text evidence="1">The sequence shown here is derived from an EMBL/GenBank/DDBJ whole genome shotgun (WGS) entry which is preliminary data.</text>
</comment>
<dbReference type="SUPFAM" id="SSF55729">
    <property type="entry name" value="Acyl-CoA N-acyltransferases (Nat)"/>
    <property type="match status" value="1"/>
</dbReference>
<accession>A0ABP3GMF6</accession>
<dbReference type="EMBL" id="BAAAEI010000006">
    <property type="protein sequence ID" value="GAA0349561.1"/>
    <property type="molecule type" value="Genomic_DNA"/>
</dbReference>
<reference evidence="2" key="1">
    <citation type="journal article" date="2019" name="Int. J. Syst. Evol. Microbiol.">
        <title>The Global Catalogue of Microorganisms (GCM) 10K type strain sequencing project: providing services to taxonomists for standard genome sequencing and annotation.</title>
        <authorList>
            <consortium name="The Broad Institute Genomics Platform"/>
            <consortium name="The Broad Institute Genome Sequencing Center for Infectious Disease"/>
            <person name="Wu L."/>
            <person name="Ma J."/>
        </authorList>
    </citation>
    <scope>NUCLEOTIDE SEQUENCE [LARGE SCALE GENOMIC DNA]</scope>
    <source>
        <strain evidence="2">JCM 13378</strain>
    </source>
</reference>